<dbReference type="RefSeq" id="WP_323325527.1">
    <property type="nucleotide sequence ID" value="NZ_JAYGIL010000003.1"/>
</dbReference>
<reference evidence="1 2" key="1">
    <citation type="submission" date="2023-12" db="EMBL/GenBank/DDBJ databases">
        <title>Novel species of the genus Arcicella isolated from rivers.</title>
        <authorList>
            <person name="Lu H."/>
        </authorList>
    </citation>
    <scope>NUCLEOTIDE SEQUENCE [LARGE SCALE GENOMIC DNA]</scope>
    <source>
        <strain evidence="1 2">DC2W</strain>
    </source>
</reference>
<evidence type="ECO:0000313" key="1">
    <source>
        <dbReference type="EMBL" id="MEA5401675.1"/>
    </source>
</evidence>
<protein>
    <submittedName>
        <fullName evidence="1">DUF4249 family protein</fullName>
    </submittedName>
</protein>
<keyword evidence="2" id="KW-1185">Reference proteome</keyword>
<proteinExistence type="predicted"/>
<dbReference type="Proteomes" id="UP001303899">
    <property type="component" value="Unassembled WGS sequence"/>
</dbReference>
<organism evidence="1 2">
    <name type="scientific">Arcicella gelida</name>
    <dbReference type="NCBI Taxonomy" id="2984195"/>
    <lineage>
        <taxon>Bacteria</taxon>
        <taxon>Pseudomonadati</taxon>
        <taxon>Bacteroidota</taxon>
        <taxon>Cytophagia</taxon>
        <taxon>Cytophagales</taxon>
        <taxon>Flectobacillaceae</taxon>
        <taxon>Arcicella</taxon>
    </lineage>
</organism>
<dbReference type="EMBL" id="JAYGIL010000003">
    <property type="protein sequence ID" value="MEA5401675.1"/>
    <property type="molecule type" value="Genomic_DNA"/>
</dbReference>
<gene>
    <name evidence="1" type="ORF">VB776_02035</name>
</gene>
<dbReference type="PROSITE" id="PS51257">
    <property type="entry name" value="PROKAR_LIPOPROTEIN"/>
    <property type="match status" value="1"/>
</dbReference>
<evidence type="ECO:0000313" key="2">
    <source>
        <dbReference type="Proteomes" id="UP001303899"/>
    </source>
</evidence>
<comment type="caution">
    <text evidence="1">The sequence shown here is derived from an EMBL/GenBank/DDBJ whole genome shotgun (WGS) entry which is preliminary data.</text>
</comment>
<sequence length="288" mass="31113">MKSYINFISSKKNLFVFVMATALLGFLIACEEDSNFIQGGAKPIVEAYLVAGKPISLIVKKEIAYNEDTSNTQTPINGLDIKISDGTNTYALTSVGEGLYKSDTNVKLKVGVTYNLSFVYNGNPVTASTIIPTKPVGFTTDITSIARTKLNLSSGGGFGGGFVDENVNVNLTWSNPTSDYHFVVVDNLEVSPVLIITLPTSTNFSDLTRRFRSQPVQGTTTILRSQQFQYFGKHNIVLLKVNPDYAALYNSTGSTSQNISTPPSTITNGLGIFTGVNADTLAFTVKQK</sequence>
<accession>A0ABU5RZS3</accession>
<name>A0ABU5RZS3_9BACT</name>